<dbReference type="Proteomes" id="UP001237642">
    <property type="component" value="Unassembled WGS sequence"/>
</dbReference>
<evidence type="ECO:0000313" key="1">
    <source>
        <dbReference type="EMBL" id="KAK1375233.1"/>
    </source>
</evidence>
<dbReference type="EMBL" id="JAUIZM010000007">
    <property type="protein sequence ID" value="KAK1375233.1"/>
    <property type="molecule type" value="Genomic_DNA"/>
</dbReference>
<evidence type="ECO:0000313" key="2">
    <source>
        <dbReference type="Proteomes" id="UP001237642"/>
    </source>
</evidence>
<gene>
    <name evidence="1" type="ORF">POM88_031426</name>
</gene>
<reference evidence="1" key="1">
    <citation type="submission" date="2023-02" db="EMBL/GenBank/DDBJ databases">
        <title>Genome of toxic invasive species Heracleum sosnowskyi carries increased number of genes despite the absence of recent whole-genome duplications.</title>
        <authorList>
            <person name="Schelkunov M."/>
            <person name="Shtratnikova V."/>
            <person name="Makarenko M."/>
            <person name="Klepikova A."/>
            <person name="Omelchenko D."/>
            <person name="Novikova G."/>
            <person name="Obukhova E."/>
            <person name="Bogdanov V."/>
            <person name="Penin A."/>
            <person name="Logacheva M."/>
        </authorList>
    </citation>
    <scope>NUCLEOTIDE SEQUENCE</scope>
    <source>
        <strain evidence="1">Hsosn_3</strain>
        <tissue evidence="1">Leaf</tissue>
    </source>
</reference>
<proteinExistence type="predicted"/>
<sequence>MIVVIPLKNRTSRTSSSSKSNCSCNTLTSKQYLKQVRGTERGQEKEGIVSTREAIEACENTWCFGVFPNQQGRVCVHHLDRLTTNYNSFYSSMGRFCFGLLMLILLLRAR</sequence>
<comment type="caution">
    <text evidence="1">The sequence shown here is derived from an EMBL/GenBank/DDBJ whole genome shotgun (WGS) entry which is preliminary data.</text>
</comment>
<name>A0AAD8HY90_9APIA</name>
<keyword evidence="2" id="KW-1185">Reference proteome</keyword>
<dbReference type="AlphaFoldDB" id="A0AAD8HY90"/>
<accession>A0AAD8HY90</accession>
<reference evidence="1" key="2">
    <citation type="submission" date="2023-05" db="EMBL/GenBank/DDBJ databases">
        <authorList>
            <person name="Schelkunov M.I."/>
        </authorList>
    </citation>
    <scope>NUCLEOTIDE SEQUENCE</scope>
    <source>
        <strain evidence="1">Hsosn_3</strain>
        <tissue evidence="1">Leaf</tissue>
    </source>
</reference>
<organism evidence="1 2">
    <name type="scientific">Heracleum sosnowskyi</name>
    <dbReference type="NCBI Taxonomy" id="360622"/>
    <lineage>
        <taxon>Eukaryota</taxon>
        <taxon>Viridiplantae</taxon>
        <taxon>Streptophyta</taxon>
        <taxon>Embryophyta</taxon>
        <taxon>Tracheophyta</taxon>
        <taxon>Spermatophyta</taxon>
        <taxon>Magnoliopsida</taxon>
        <taxon>eudicotyledons</taxon>
        <taxon>Gunneridae</taxon>
        <taxon>Pentapetalae</taxon>
        <taxon>asterids</taxon>
        <taxon>campanulids</taxon>
        <taxon>Apiales</taxon>
        <taxon>Apiaceae</taxon>
        <taxon>Apioideae</taxon>
        <taxon>apioid superclade</taxon>
        <taxon>Tordylieae</taxon>
        <taxon>Tordyliinae</taxon>
        <taxon>Heracleum</taxon>
    </lineage>
</organism>
<protein>
    <submittedName>
        <fullName evidence="1">Uncharacterized protein</fullName>
    </submittedName>
</protein>